<feature type="compositionally biased region" description="Basic and acidic residues" evidence="2">
    <location>
        <begin position="253"/>
        <end position="269"/>
    </location>
</feature>
<keyword evidence="6" id="KW-1185">Reference proteome</keyword>
<comment type="caution">
    <text evidence="5">The sequence shown here is derived from an EMBL/GenBank/DDBJ whole genome shotgun (WGS) entry which is preliminary data.</text>
</comment>
<reference evidence="5" key="1">
    <citation type="submission" date="2023-07" db="EMBL/GenBank/DDBJ databases">
        <authorList>
            <consortium name="AG Swart"/>
            <person name="Singh M."/>
            <person name="Singh A."/>
            <person name="Seah K."/>
            <person name="Emmerich C."/>
        </authorList>
    </citation>
    <scope>NUCLEOTIDE SEQUENCE</scope>
    <source>
        <strain evidence="5">DP1</strain>
    </source>
</reference>
<gene>
    <name evidence="5" type="ORF">ECRASSUSDP1_LOCUS2135</name>
</gene>
<dbReference type="GO" id="GO:0005829">
    <property type="term" value="C:cytosol"/>
    <property type="evidence" value="ECO:0007669"/>
    <property type="project" value="TreeGrafter"/>
</dbReference>
<dbReference type="GO" id="GO:0006508">
    <property type="term" value="P:proteolysis"/>
    <property type="evidence" value="ECO:0007669"/>
    <property type="project" value="UniProtKB-KW"/>
</dbReference>
<dbReference type="InterPro" id="IPR018200">
    <property type="entry name" value="USP_CS"/>
</dbReference>
<proteinExistence type="inferred from homology"/>
<dbReference type="Pfam" id="PF00443">
    <property type="entry name" value="UCH"/>
    <property type="match status" value="1"/>
</dbReference>
<evidence type="ECO:0000259" key="4">
    <source>
        <dbReference type="PROSITE" id="PS50235"/>
    </source>
</evidence>
<dbReference type="Gene3D" id="3.90.70.10">
    <property type="entry name" value="Cysteine proteinases"/>
    <property type="match status" value="1"/>
</dbReference>
<accession>A0AAD1U2J1</accession>
<comment type="catalytic activity">
    <reaction evidence="1">
        <text>Thiol-dependent hydrolysis of ester, thioester, amide, peptide and isopeptide bonds formed by the C-terminal Gly of ubiquitin (a 76-residue protein attached to proteins as an intracellular targeting signal).</text>
        <dbReference type="EC" id="3.4.19.12"/>
    </reaction>
</comment>
<feature type="compositionally biased region" description="Acidic residues" evidence="2">
    <location>
        <begin position="233"/>
        <end position="252"/>
    </location>
</feature>
<dbReference type="GO" id="GO:0016579">
    <property type="term" value="P:protein deubiquitination"/>
    <property type="evidence" value="ECO:0007669"/>
    <property type="project" value="InterPro"/>
</dbReference>
<dbReference type="SUPFAM" id="SSF54001">
    <property type="entry name" value="Cysteine proteinases"/>
    <property type="match status" value="1"/>
</dbReference>
<protein>
    <recommendedName>
        <fullName evidence="1">Ubiquitin carboxyl-terminal hydrolase</fullName>
        <ecNumber evidence="1">3.4.19.12</ecNumber>
    </recommendedName>
</protein>
<evidence type="ECO:0000256" key="2">
    <source>
        <dbReference type="SAM" id="MobiDB-lite"/>
    </source>
</evidence>
<keyword evidence="1" id="KW-0788">Thiol protease</keyword>
<keyword evidence="1" id="KW-0378">Hydrolase</keyword>
<feature type="region of interest" description="Disordered" evidence="2">
    <location>
        <begin position="226"/>
        <end position="269"/>
    </location>
</feature>
<feature type="domain" description="USP" evidence="4">
    <location>
        <begin position="100"/>
        <end position="578"/>
    </location>
</feature>
<dbReference type="AlphaFoldDB" id="A0AAD1U2J1"/>
<evidence type="ECO:0000256" key="1">
    <source>
        <dbReference type="RuleBase" id="RU366025"/>
    </source>
</evidence>
<feature type="domain" description="UBA" evidence="3">
    <location>
        <begin position="7"/>
        <end position="48"/>
    </location>
</feature>
<dbReference type="EMBL" id="CAMPGE010002025">
    <property type="protein sequence ID" value="CAI2360828.1"/>
    <property type="molecule type" value="Genomic_DNA"/>
</dbReference>
<dbReference type="PANTHER" id="PTHR24006:SF644">
    <property type="entry name" value="UBIQUITIN CARBOXYL-TERMINAL HYDROLASE 7"/>
    <property type="match status" value="1"/>
</dbReference>
<comment type="similarity">
    <text evidence="1">Belongs to the peptidase C19 family.</text>
</comment>
<organism evidence="5 6">
    <name type="scientific">Euplotes crassus</name>
    <dbReference type="NCBI Taxonomy" id="5936"/>
    <lineage>
        <taxon>Eukaryota</taxon>
        <taxon>Sar</taxon>
        <taxon>Alveolata</taxon>
        <taxon>Ciliophora</taxon>
        <taxon>Intramacronucleata</taxon>
        <taxon>Spirotrichea</taxon>
        <taxon>Hypotrichia</taxon>
        <taxon>Euplotida</taxon>
        <taxon>Euplotidae</taxon>
        <taxon>Moneuplotes</taxon>
    </lineage>
</organism>
<dbReference type="GO" id="GO:0004843">
    <property type="term" value="F:cysteine-type deubiquitinase activity"/>
    <property type="evidence" value="ECO:0007669"/>
    <property type="project" value="UniProtKB-UniRule"/>
</dbReference>
<evidence type="ECO:0000259" key="3">
    <source>
        <dbReference type="PROSITE" id="PS50030"/>
    </source>
</evidence>
<dbReference type="InterPro" id="IPR050164">
    <property type="entry name" value="Peptidase_C19"/>
</dbReference>
<evidence type="ECO:0000313" key="6">
    <source>
        <dbReference type="Proteomes" id="UP001295684"/>
    </source>
</evidence>
<dbReference type="Proteomes" id="UP001295684">
    <property type="component" value="Unassembled WGS sequence"/>
</dbReference>
<dbReference type="InterPro" id="IPR001394">
    <property type="entry name" value="Peptidase_C19_UCH"/>
</dbReference>
<evidence type="ECO:0000313" key="5">
    <source>
        <dbReference type="EMBL" id="CAI2360828.1"/>
    </source>
</evidence>
<dbReference type="PROSITE" id="PS50235">
    <property type="entry name" value="USP_3"/>
    <property type="match status" value="1"/>
</dbReference>
<dbReference type="InterPro" id="IPR015940">
    <property type="entry name" value="UBA"/>
</dbReference>
<dbReference type="InterPro" id="IPR038765">
    <property type="entry name" value="Papain-like_cys_pep_sf"/>
</dbReference>
<keyword evidence="1" id="KW-0833">Ubl conjugation pathway</keyword>
<name>A0AAD1U2J1_EUPCR</name>
<dbReference type="PANTHER" id="PTHR24006">
    <property type="entry name" value="UBIQUITIN CARBOXYL-TERMINAL HYDROLASE"/>
    <property type="match status" value="1"/>
</dbReference>
<keyword evidence="1" id="KW-0645">Protease</keyword>
<dbReference type="PROSITE" id="PS00973">
    <property type="entry name" value="USP_2"/>
    <property type="match status" value="1"/>
</dbReference>
<dbReference type="GO" id="GO:0031647">
    <property type="term" value="P:regulation of protein stability"/>
    <property type="evidence" value="ECO:0007669"/>
    <property type="project" value="TreeGrafter"/>
</dbReference>
<dbReference type="InterPro" id="IPR028889">
    <property type="entry name" value="USP"/>
</dbReference>
<sequence>MYVTNADFDHQRKIDELVKEGYQMGEAAQALNANLWDLEQTRRYLQTFSQKKNWIGSSGPYKRTRRDYREYFADSDEERFLYDLEPLKVIERMREGNTPVGLKNIGNTCYFNCFMQILYFLPEFGRKMIEIDIKDIKKPMIHQNSSKKEKKLAKNFKYHKKLLQEIQNLFIEMTLSNRKYANPENLLENIRNEEGKIQLGDEEDVGEIGANFMHAIQEAYQIYEPIPNQDSSSDSENDGDTDMEESEEEPDEEEKKGPNTRLGFREAKINAKANEHKPRTLGRELFKDPMDQSRGFIQNLFFGKKIEITEQGSRRDDTIEDSDFFQLFLSLNSEGNLYDAWERSFYYKFMGDDKKEYNKRSYVLSLPGIFTFQLMRVTYDLEHNCLKKIHTKMDFEEEIFADRFLYQNCDKFKSFRKELDNMRDEKARIQSNLCQYDYAAIPKKILDSPDDEGEEEIPDEIESVEIVEIDSKPLYQVEIGIQDIIELTDKIEGTYSKHTEYPYILHAVIIHEGEAMSGHYYSYVKDHLADTWYKFNDHFVTEEKDGRKVQTKSINKIIKEATGEESKRSAYFLVYINKKHVLPKNTRMKSTMKYYQRFIKGYKDDKVLKENDEFEAEYTKEISKLA</sequence>
<dbReference type="PROSITE" id="PS50030">
    <property type="entry name" value="UBA"/>
    <property type="match status" value="1"/>
</dbReference>
<dbReference type="PROSITE" id="PS00972">
    <property type="entry name" value="USP_1"/>
    <property type="match status" value="1"/>
</dbReference>
<dbReference type="EC" id="3.4.19.12" evidence="1"/>
<dbReference type="GO" id="GO:0005634">
    <property type="term" value="C:nucleus"/>
    <property type="evidence" value="ECO:0007669"/>
    <property type="project" value="TreeGrafter"/>
</dbReference>